<dbReference type="Gene3D" id="3.40.190.10">
    <property type="entry name" value="Periplasmic binding protein-like II"/>
    <property type="match status" value="2"/>
</dbReference>
<comment type="caution">
    <text evidence="6">The sequence shown here is derived from an EMBL/GenBank/DDBJ whole genome shotgun (WGS) entry which is preliminary data.</text>
</comment>
<accession>A0ABP4X6R5</accession>
<dbReference type="Pfam" id="PF01547">
    <property type="entry name" value="SBP_bac_1"/>
    <property type="match status" value="1"/>
</dbReference>
<evidence type="ECO:0000256" key="3">
    <source>
        <dbReference type="ARBA" id="ARBA00023136"/>
    </source>
</evidence>
<evidence type="ECO:0000256" key="4">
    <source>
        <dbReference type="ARBA" id="ARBA00023139"/>
    </source>
</evidence>
<keyword evidence="5" id="KW-0449">Lipoprotein</keyword>
<evidence type="ECO:0000256" key="5">
    <source>
        <dbReference type="ARBA" id="ARBA00023288"/>
    </source>
</evidence>
<dbReference type="PANTHER" id="PTHR43649:SF33">
    <property type="entry name" value="POLYGALACTURONAN_RHAMNOGALACTURONAN-BINDING PROTEIN YTCQ"/>
    <property type="match status" value="1"/>
</dbReference>
<name>A0ABP4X6R5_9MICC</name>
<gene>
    <name evidence="6" type="ORF">GCM10009767_28960</name>
</gene>
<proteinExistence type="predicted"/>
<protein>
    <submittedName>
        <fullName evidence="6">Extracellular solute-binding protein</fullName>
    </submittedName>
</protein>
<evidence type="ECO:0000313" key="7">
    <source>
        <dbReference type="Proteomes" id="UP001501204"/>
    </source>
</evidence>
<organism evidence="6 7">
    <name type="scientific">Kocuria aegyptia</name>
    <dbReference type="NCBI Taxonomy" id="330943"/>
    <lineage>
        <taxon>Bacteria</taxon>
        <taxon>Bacillati</taxon>
        <taxon>Actinomycetota</taxon>
        <taxon>Actinomycetes</taxon>
        <taxon>Micrococcales</taxon>
        <taxon>Micrococcaceae</taxon>
        <taxon>Kocuria</taxon>
    </lineage>
</organism>
<dbReference type="RefSeq" id="WP_344123660.1">
    <property type="nucleotide sequence ID" value="NZ_BAAAOA010000046.1"/>
</dbReference>
<dbReference type="Proteomes" id="UP001501204">
    <property type="component" value="Unassembled WGS sequence"/>
</dbReference>
<dbReference type="EMBL" id="BAAAOA010000046">
    <property type="protein sequence ID" value="GAA1769254.1"/>
    <property type="molecule type" value="Genomic_DNA"/>
</dbReference>
<dbReference type="SUPFAM" id="SSF53850">
    <property type="entry name" value="Periplasmic binding protein-like II"/>
    <property type="match status" value="1"/>
</dbReference>
<reference evidence="7" key="1">
    <citation type="journal article" date="2019" name="Int. J. Syst. Evol. Microbiol.">
        <title>The Global Catalogue of Microorganisms (GCM) 10K type strain sequencing project: providing services to taxonomists for standard genome sequencing and annotation.</title>
        <authorList>
            <consortium name="The Broad Institute Genomics Platform"/>
            <consortium name="The Broad Institute Genome Sequencing Center for Infectious Disease"/>
            <person name="Wu L."/>
            <person name="Ma J."/>
        </authorList>
    </citation>
    <scope>NUCLEOTIDE SEQUENCE [LARGE SCALE GENOMIC DNA]</scope>
    <source>
        <strain evidence="7">JCM 14735</strain>
    </source>
</reference>
<keyword evidence="2" id="KW-0732">Signal</keyword>
<dbReference type="PANTHER" id="PTHR43649">
    <property type="entry name" value="ARABINOSE-BINDING PROTEIN-RELATED"/>
    <property type="match status" value="1"/>
</dbReference>
<keyword evidence="1" id="KW-1003">Cell membrane</keyword>
<evidence type="ECO:0000256" key="1">
    <source>
        <dbReference type="ARBA" id="ARBA00022475"/>
    </source>
</evidence>
<evidence type="ECO:0000256" key="2">
    <source>
        <dbReference type="ARBA" id="ARBA00022729"/>
    </source>
</evidence>
<dbReference type="PROSITE" id="PS51257">
    <property type="entry name" value="PROKAR_LIPOPROTEIN"/>
    <property type="match status" value="1"/>
</dbReference>
<dbReference type="InterPro" id="IPR006059">
    <property type="entry name" value="SBP"/>
</dbReference>
<evidence type="ECO:0000313" key="6">
    <source>
        <dbReference type="EMBL" id="GAA1769254.1"/>
    </source>
</evidence>
<keyword evidence="3" id="KW-0472">Membrane</keyword>
<dbReference type="InterPro" id="IPR050490">
    <property type="entry name" value="Bact_solute-bd_prot1"/>
</dbReference>
<keyword evidence="7" id="KW-1185">Reference proteome</keyword>
<sequence length="419" mass="44173">MRSTQIFPPVALATSFLLVGCGGGGEAGGGDGDTLTLAATSNEKAALDVVVPAFEEANPDINIEYTTSSLDEYQTTTRTQLSSGTASDIVFVWPGTGNPMTVDTVGSGGFVDDISDHVGDLPEGVAQVMEVDGTVYGAPISFSGIGAVYNTTAMEETGLTAPTTRTELLEFCQAAQDAGKTAFALGAQTNWVTQLVNYALTPTLVYGPNPDFAQDMAAGEATFADSGWEDAMNQYLEMQDAGCFQDNPLGTDYERSLSMVAQGEALGVVQVNSAVPQILDQAPEGTELNMLPLPATDDPEETRMAGAAGSAYAVNASSDNKENALKFIDFIQSPEGMNLYAETNAALPAIPNDEYETHPALTVLQEHQQEGKTDPFMDQLWPNARVQQAHFAAVQELLGGQTTVEDALAQMDSAYAQGE</sequence>
<keyword evidence="4" id="KW-0564">Palmitate</keyword>